<proteinExistence type="predicted"/>
<accession>F2KSH6</accession>
<name>F2KSH6_ARCVS</name>
<organism evidence="1 2">
    <name type="scientific">Archaeoglobus veneficus (strain DSM 11195 / SNP6)</name>
    <dbReference type="NCBI Taxonomy" id="693661"/>
    <lineage>
        <taxon>Archaea</taxon>
        <taxon>Methanobacteriati</taxon>
        <taxon>Methanobacteriota</taxon>
        <taxon>Archaeoglobi</taxon>
        <taxon>Archaeoglobales</taxon>
        <taxon>Archaeoglobaceae</taxon>
        <taxon>Archaeoglobus</taxon>
    </lineage>
</organism>
<gene>
    <name evidence="1" type="ordered locus">Arcve_2056</name>
</gene>
<keyword evidence="2" id="KW-1185">Reference proteome</keyword>
<dbReference type="EMBL" id="CP002588">
    <property type="protein sequence ID" value="AEA48046.1"/>
    <property type="molecule type" value="Genomic_DNA"/>
</dbReference>
<dbReference type="AlphaFoldDB" id="F2KSH6"/>
<protein>
    <submittedName>
        <fullName evidence="1">Uncharacterized protein</fullName>
    </submittedName>
</protein>
<evidence type="ECO:0000313" key="2">
    <source>
        <dbReference type="Proteomes" id="UP000008136"/>
    </source>
</evidence>
<dbReference type="HOGENOM" id="CLU_3322759_0_0_2"/>
<sequence length="38" mass="4536">MILGGLWWEDILRLEKEGKLIDYGIEADGYHYWAEVRP</sequence>
<reference evidence="1 2" key="1">
    <citation type="submission" date="2011-03" db="EMBL/GenBank/DDBJ databases">
        <title>The complete genome of Archaeoglobus veneficus SNP6.</title>
        <authorList>
            <consortium name="US DOE Joint Genome Institute (JGI-PGF)"/>
            <person name="Lucas S."/>
            <person name="Copeland A."/>
            <person name="Lapidus A."/>
            <person name="Bruce D."/>
            <person name="Goodwin L."/>
            <person name="Pitluck S."/>
            <person name="Kyrpides N."/>
            <person name="Mavromatis K."/>
            <person name="Pagani I."/>
            <person name="Ivanova N."/>
            <person name="Mikhailova N."/>
            <person name="Lu M."/>
            <person name="Detter J.C."/>
            <person name="Tapia R."/>
            <person name="Han C."/>
            <person name="Land M."/>
            <person name="Hauser L."/>
            <person name="Markowitz V."/>
            <person name="Cheng J.-F."/>
            <person name="Hugenholtz P."/>
            <person name="Woyke T."/>
            <person name="Wu D."/>
            <person name="Spring S."/>
            <person name="Brambilla E."/>
            <person name="Klenk H.-P."/>
            <person name="Eisen J.A."/>
        </authorList>
    </citation>
    <scope>NUCLEOTIDE SEQUENCE [LARGE SCALE GENOMIC DNA]</scope>
    <source>
        <strain>SNP6</strain>
    </source>
</reference>
<dbReference type="STRING" id="693661.Arcve_2056"/>
<dbReference type="Proteomes" id="UP000008136">
    <property type="component" value="Chromosome"/>
</dbReference>
<dbReference type="KEGG" id="ave:Arcve_2056"/>
<evidence type="ECO:0000313" key="1">
    <source>
        <dbReference type="EMBL" id="AEA48046.1"/>
    </source>
</evidence>